<dbReference type="OrthoDB" id="3266677at2"/>
<dbReference type="EMBL" id="FUWO01000034">
    <property type="protein sequence ID" value="SJZ88858.1"/>
    <property type="molecule type" value="Genomic_DNA"/>
</dbReference>
<dbReference type="RefSeq" id="WP_078756647.1">
    <property type="nucleotide sequence ID" value="NZ_FUWO01000034.1"/>
</dbReference>
<accession>A0A1T4PDG3</accession>
<name>A0A1T4PDG3_9LACT</name>
<dbReference type="Pfam" id="PF16475">
    <property type="entry name" value="DUF5052"/>
    <property type="match status" value="1"/>
</dbReference>
<evidence type="ECO:0008006" key="3">
    <source>
        <dbReference type="Google" id="ProtNLM"/>
    </source>
</evidence>
<sequence length="203" mass="22538">MKKSYFNKITVLLVSVILLSGCQAISEFISGFKQDFIGLTMTVQTYDDTAQVIDSITGKSVSIERETEFDSTNHEGDSNSDSHVLNIQIGGHTMTHVGSSLIAAETGLNDLTMEILNKVELYDSRSNLPFISRMQNQLGQSFFGKKKTVLIRSQNGTPLAVYSGNNVSYFKTDVPKSTGLIVDGKYLFIYRCDYTIYDNALLK</sequence>
<protein>
    <recommendedName>
        <fullName evidence="3">DUF5052 domain-containing protein</fullName>
    </recommendedName>
</protein>
<dbReference type="InterPro" id="IPR032484">
    <property type="entry name" value="DUF5052"/>
</dbReference>
<gene>
    <name evidence="1" type="ORF">SAMN02746011_02005</name>
</gene>
<dbReference type="Proteomes" id="UP000189941">
    <property type="component" value="Unassembled WGS sequence"/>
</dbReference>
<proteinExistence type="predicted"/>
<evidence type="ECO:0000313" key="1">
    <source>
        <dbReference type="EMBL" id="SJZ88858.1"/>
    </source>
</evidence>
<dbReference type="PROSITE" id="PS51257">
    <property type="entry name" value="PROKAR_LIPOPROTEIN"/>
    <property type="match status" value="1"/>
</dbReference>
<dbReference type="AlphaFoldDB" id="A0A1T4PDG3"/>
<organism evidence="1 2">
    <name type="scientific">Globicatella sulfidifaciens DSM 15739</name>
    <dbReference type="NCBI Taxonomy" id="1121925"/>
    <lineage>
        <taxon>Bacteria</taxon>
        <taxon>Bacillati</taxon>
        <taxon>Bacillota</taxon>
        <taxon>Bacilli</taxon>
        <taxon>Lactobacillales</taxon>
        <taxon>Aerococcaceae</taxon>
        <taxon>Globicatella</taxon>
    </lineage>
</organism>
<evidence type="ECO:0000313" key="2">
    <source>
        <dbReference type="Proteomes" id="UP000189941"/>
    </source>
</evidence>
<keyword evidence="2" id="KW-1185">Reference proteome</keyword>
<reference evidence="2" key="1">
    <citation type="submission" date="2017-02" db="EMBL/GenBank/DDBJ databases">
        <authorList>
            <person name="Varghese N."/>
            <person name="Submissions S."/>
        </authorList>
    </citation>
    <scope>NUCLEOTIDE SEQUENCE [LARGE SCALE GENOMIC DNA]</scope>
    <source>
        <strain evidence="2">DSM 15739</strain>
    </source>
</reference>